<proteinExistence type="inferred from homology"/>
<feature type="transmembrane region" description="Helical" evidence="9">
    <location>
        <begin position="211"/>
        <end position="234"/>
    </location>
</feature>
<keyword evidence="4 9" id="KW-0812">Transmembrane</keyword>
<dbReference type="PANTHER" id="PTHR42643:SF24">
    <property type="entry name" value="IONOTROPIC RECEPTOR 60A"/>
    <property type="match status" value="1"/>
</dbReference>
<keyword evidence="12" id="KW-1185">Reference proteome</keyword>
<evidence type="ECO:0000313" key="11">
    <source>
        <dbReference type="EMBL" id="KAJ8909466.1"/>
    </source>
</evidence>
<dbReference type="PANTHER" id="PTHR42643">
    <property type="entry name" value="IONOTROPIC RECEPTOR 20A-RELATED"/>
    <property type="match status" value="1"/>
</dbReference>
<gene>
    <name evidence="11" type="ORF">NQ315_011235</name>
</gene>
<accession>A0AAV8V5M1</accession>
<keyword evidence="6 9" id="KW-0472">Membrane</keyword>
<comment type="subcellular location">
    <subcellularLocation>
        <location evidence="1">Cell membrane</location>
        <topology evidence="1">Multi-pass membrane protein</topology>
    </subcellularLocation>
</comment>
<dbReference type="Proteomes" id="UP001159042">
    <property type="component" value="Unassembled WGS sequence"/>
</dbReference>
<evidence type="ECO:0000256" key="8">
    <source>
        <dbReference type="ARBA" id="ARBA00023180"/>
    </source>
</evidence>
<evidence type="ECO:0000256" key="3">
    <source>
        <dbReference type="ARBA" id="ARBA00022475"/>
    </source>
</evidence>
<dbReference type="GO" id="GO:0050906">
    <property type="term" value="P:detection of stimulus involved in sensory perception"/>
    <property type="evidence" value="ECO:0007669"/>
    <property type="project" value="UniProtKB-ARBA"/>
</dbReference>
<organism evidence="11 12">
    <name type="scientific">Exocentrus adspersus</name>
    <dbReference type="NCBI Taxonomy" id="1586481"/>
    <lineage>
        <taxon>Eukaryota</taxon>
        <taxon>Metazoa</taxon>
        <taxon>Ecdysozoa</taxon>
        <taxon>Arthropoda</taxon>
        <taxon>Hexapoda</taxon>
        <taxon>Insecta</taxon>
        <taxon>Pterygota</taxon>
        <taxon>Neoptera</taxon>
        <taxon>Endopterygota</taxon>
        <taxon>Coleoptera</taxon>
        <taxon>Polyphaga</taxon>
        <taxon>Cucujiformia</taxon>
        <taxon>Chrysomeloidea</taxon>
        <taxon>Cerambycidae</taxon>
        <taxon>Lamiinae</taxon>
        <taxon>Acanthocinini</taxon>
        <taxon>Exocentrus</taxon>
    </lineage>
</organism>
<evidence type="ECO:0000256" key="6">
    <source>
        <dbReference type="ARBA" id="ARBA00023136"/>
    </source>
</evidence>
<dbReference type="SUPFAM" id="SSF53850">
    <property type="entry name" value="Periplasmic binding protein-like II"/>
    <property type="match status" value="1"/>
</dbReference>
<keyword evidence="7" id="KW-0675">Receptor</keyword>
<dbReference type="GO" id="GO:0015276">
    <property type="term" value="F:ligand-gated monoatomic ion channel activity"/>
    <property type="evidence" value="ECO:0007669"/>
    <property type="project" value="InterPro"/>
</dbReference>
<keyword evidence="5 9" id="KW-1133">Transmembrane helix</keyword>
<comment type="caution">
    <text evidence="11">The sequence shown here is derived from an EMBL/GenBank/DDBJ whole genome shotgun (WGS) entry which is preliminary data.</text>
</comment>
<evidence type="ECO:0000259" key="10">
    <source>
        <dbReference type="Pfam" id="PF00060"/>
    </source>
</evidence>
<evidence type="ECO:0000256" key="5">
    <source>
        <dbReference type="ARBA" id="ARBA00022989"/>
    </source>
</evidence>
<dbReference type="AlphaFoldDB" id="A0AAV8V5M1"/>
<evidence type="ECO:0000256" key="4">
    <source>
        <dbReference type="ARBA" id="ARBA00022692"/>
    </source>
</evidence>
<keyword evidence="8" id="KW-0325">Glycoprotein</keyword>
<dbReference type="InterPro" id="IPR052192">
    <property type="entry name" value="Insect_Ionotropic_Sensory_Rcpt"/>
</dbReference>
<feature type="domain" description="Ionotropic glutamate receptor C-terminal" evidence="10">
    <location>
        <begin position="5"/>
        <end position="220"/>
    </location>
</feature>
<dbReference type="Gene3D" id="1.10.287.70">
    <property type="match status" value="1"/>
</dbReference>
<dbReference type="InterPro" id="IPR001320">
    <property type="entry name" value="Iontro_rcpt_C"/>
</dbReference>
<evidence type="ECO:0000256" key="7">
    <source>
        <dbReference type="ARBA" id="ARBA00023170"/>
    </source>
</evidence>
<dbReference type="EMBL" id="JANEYG010000552">
    <property type="protein sequence ID" value="KAJ8909466.1"/>
    <property type="molecule type" value="Genomic_DNA"/>
</dbReference>
<keyword evidence="3" id="KW-1003">Cell membrane</keyword>
<evidence type="ECO:0000256" key="1">
    <source>
        <dbReference type="ARBA" id="ARBA00004651"/>
    </source>
</evidence>
<name>A0AAV8V5M1_9CUCU</name>
<evidence type="ECO:0000256" key="9">
    <source>
        <dbReference type="SAM" id="Phobius"/>
    </source>
</evidence>
<sequence>MFPDSSRLLFCTWWIFITILTAFYTANLTAFLTLSKFTLPINDPSDIKQKRYQWVTNRANGITDYIREENKEMLPRGAKLAEKIGNATIFPEIDDRSILQKYVTDRDMMFIREKTVLNNVMYDDYKDKTRRGWKESERCTYVVAKFPITTFSRAFAFRKDFKYQKLFDSAIQHLVESGIIEYKLQEHLPDTEICPLNLGNTERKLRNTDLLLTYLIVAGGLGVAIAVFGLELSARKWLRKPSKKVQRRVVRMNSTKNNKLTTTLFHNNNNNNNYENFEFVKKFTPPPPSYQSLFYPPFKYSNGNYQKKNINGRDYWVVNNKEGARELIPLRTPSALLFQWSN</sequence>
<evidence type="ECO:0000256" key="2">
    <source>
        <dbReference type="ARBA" id="ARBA00008685"/>
    </source>
</evidence>
<dbReference type="GO" id="GO:0005886">
    <property type="term" value="C:plasma membrane"/>
    <property type="evidence" value="ECO:0007669"/>
    <property type="project" value="UniProtKB-SubCell"/>
</dbReference>
<evidence type="ECO:0000313" key="12">
    <source>
        <dbReference type="Proteomes" id="UP001159042"/>
    </source>
</evidence>
<dbReference type="Pfam" id="PF00060">
    <property type="entry name" value="Lig_chan"/>
    <property type="match status" value="1"/>
</dbReference>
<comment type="similarity">
    <text evidence="2">Belongs to the glutamate-gated ion channel (TC 1.A.10.1) family.</text>
</comment>
<reference evidence="11 12" key="1">
    <citation type="journal article" date="2023" name="Insect Mol. Biol.">
        <title>Genome sequencing provides insights into the evolution of gene families encoding plant cell wall-degrading enzymes in longhorned beetles.</title>
        <authorList>
            <person name="Shin N.R."/>
            <person name="Okamura Y."/>
            <person name="Kirsch R."/>
            <person name="Pauchet Y."/>
        </authorList>
    </citation>
    <scope>NUCLEOTIDE SEQUENCE [LARGE SCALE GENOMIC DNA]</scope>
    <source>
        <strain evidence="11">EAD_L_NR</strain>
    </source>
</reference>
<protein>
    <recommendedName>
        <fullName evidence="10">Ionotropic glutamate receptor C-terminal domain-containing protein</fullName>
    </recommendedName>
</protein>